<feature type="transmembrane region" description="Helical" evidence="1">
    <location>
        <begin position="54"/>
        <end position="74"/>
    </location>
</feature>
<dbReference type="Proteomes" id="UP000184603">
    <property type="component" value="Unassembled WGS sequence"/>
</dbReference>
<proteinExistence type="predicted"/>
<accession>A0A1M7YDH0</accession>
<feature type="transmembrane region" description="Helical" evidence="1">
    <location>
        <begin position="25"/>
        <end position="47"/>
    </location>
</feature>
<keyword evidence="1" id="KW-1133">Transmembrane helix</keyword>
<dbReference type="OrthoDB" id="5432725at2"/>
<sequence length="109" mass="12315">MSMFSGIVEWFDSTHLHEQITEVDFVGLFTNPWFMVPFVGIVVYLLYKQSFKDLILLAMLIGVWWVSGTEYMDTLIVGNELQMDKVLPVVFGGAAALGLAIYILFGRSD</sequence>
<dbReference type="RefSeq" id="WP_073615020.1">
    <property type="nucleotide sequence ID" value="NZ_FRFE01000020.1"/>
</dbReference>
<keyword evidence="1" id="KW-0812">Transmembrane</keyword>
<dbReference type="AlphaFoldDB" id="A0A1M7YDH0"/>
<organism evidence="2 3">
    <name type="scientific">Desulfopila aestuarii DSM 18488</name>
    <dbReference type="NCBI Taxonomy" id="1121416"/>
    <lineage>
        <taxon>Bacteria</taxon>
        <taxon>Pseudomonadati</taxon>
        <taxon>Thermodesulfobacteriota</taxon>
        <taxon>Desulfobulbia</taxon>
        <taxon>Desulfobulbales</taxon>
        <taxon>Desulfocapsaceae</taxon>
        <taxon>Desulfopila</taxon>
    </lineage>
</organism>
<dbReference type="EMBL" id="FRFE01000020">
    <property type="protein sequence ID" value="SHO50641.1"/>
    <property type="molecule type" value="Genomic_DNA"/>
</dbReference>
<protein>
    <submittedName>
        <fullName evidence="2">Uncharacterized protein</fullName>
    </submittedName>
</protein>
<feature type="transmembrane region" description="Helical" evidence="1">
    <location>
        <begin position="86"/>
        <end position="105"/>
    </location>
</feature>
<name>A0A1M7YDH0_9BACT</name>
<gene>
    <name evidence="2" type="ORF">SAMN02745220_03561</name>
</gene>
<reference evidence="2 3" key="1">
    <citation type="submission" date="2016-12" db="EMBL/GenBank/DDBJ databases">
        <authorList>
            <person name="Song W.-J."/>
            <person name="Kurnit D.M."/>
        </authorList>
    </citation>
    <scope>NUCLEOTIDE SEQUENCE [LARGE SCALE GENOMIC DNA]</scope>
    <source>
        <strain evidence="2 3">DSM 18488</strain>
    </source>
</reference>
<dbReference type="STRING" id="1121416.SAMN02745220_03561"/>
<keyword evidence="3" id="KW-1185">Reference proteome</keyword>
<keyword evidence="1" id="KW-0472">Membrane</keyword>
<evidence type="ECO:0000313" key="3">
    <source>
        <dbReference type="Proteomes" id="UP000184603"/>
    </source>
</evidence>
<evidence type="ECO:0000256" key="1">
    <source>
        <dbReference type="SAM" id="Phobius"/>
    </source>
</evidence>
<evidence type="ECO:0000313" key="2">
    <source>
        <dbReference type="EMBL" id="SHO50641.1"/>
    </source>
</evidence>